<dbReference type="EMBL" id="BRZM01000037">
    <property type="protein sequence ID" value="GLD59407.1"/>
    <property type="molecule type" value="Genomic_DNA"/>
</dbReference>
<dbReference type="Proteomes" id="UP001279410">
    <property type="component" value="Unassembled WGS sequence"/>
</dbReference>
<feature type="region of interest" description="Disordered" evidence="1">
    <location>
        <begin position="1"/>
        <end position="59"/>
    </location>
</feature>
<evidence type="ECO:0000256" key="1">
    <source>
        <dbReference type="SAM" id="MobiDB-lite"/>
    </source>
</evidence>
<proteinExistence type="predicted"/>
<feature type="compositionally biased region" description="Basic and acidic residues" evidence="1">
    <location>
        <begin position="12"/>
        <end position="21"/>
    </location>
</feature>
<evidence type="ECO:0000313" key="3">
    <source>
        <dbReference type="EMBL" id="GLD59407.1"/>
    </source>
</evidence>
<feature type="compositionally biased region" description="Polar residues" evidence="1">
    <location>
        <begin position="22"/>
        <end position="53"/>
    </location>
</feature>
<comment type="caution">
    <text evidence="3">The sequence shown here is derived from an EMBL/GenBank/DDBJ whole genome shotgun (WGS) entry which is preliminary data.</text>
</comment>
<keyword evidence="2" id="KW-0812">Transmembrane</keyword>
<keyword evidence="4" id="KW-1185">Reference proteome</keyword>
<evidence type="ECO:0000256" key="2">
    <source>
        <dbReference type="SAM" id="Phobius"/>
    </source>
</evidence>
<keyword evidence="2" id="KW-1133">Transmembrane helix</keyword>
<keyword evidence="2" id="KW-0472">Membrane</keyword>
<feature type="compositionally biased region" description="Polar residues" evidence="1">
    <location>
        <begin position="110"/>
        <end position="121"/>
    </location>
</feature>
<organism evidence="3 4">
    <name type="scientific">Lates japonicus</name>
    <name type="common">Japanese lates</name>
    <dbReference type="NCBI Taxonomy" id="270547"/>
    <lineage>
        <taxon>Eukaryota</taxon>
        <taxon>Metazoa</taxon>
        <taxon>Chordata</taxon>
        <taxon>Craniata</taxon>
        <taxon>Vertebrata</taxon>
        <taxon>Euteleostomi</taxon>
        <taxon>Actinopterygii</taxon>
        <taxon>Neopterygii</taxon>
        <taxon>Teleostei</taxon>
        <taxon>Neoteleostei</taxon>
        <taxon>Acanthomorphata</taxon>
        <taxon>Carangaria</taxon>
        <taxon>Carangaria incertae sedis</taxon>
        <taxon>Centropomidae</taxon>
        <taxon>Lates</taxon>
    </lineage>
</organism>
<name>A0AAD3MT64_LATJO</name>
<feature type="region of interest" description="Disordered" evidence="1">
    <location>
        <begin position="110"/>
        <end position="132"/>
    </location>
</feature>
<gene>
    <name evidence="3" type="ORF">AKAME5_001140800</name>
</gene>
<feature type="transmembrane region" description="Helical" evidence="2">
    <location>
        <begin position="66"/>
        <end position="86"/>
    </location>
</feature>
<dbReference type="AlphaFoldDB" id="A0AAD3MT64"/>
<protein>
    <submittedName>
        <fullName evidence="3">C-type lectin domain family 4 member E-like isoform X1</fullName>
    </submittedName>
</protein>
<accession>A0AAD3MT64</accession>
<reference evidence="3" key="1">
    <citation type="submission" date="2022-08" db="EMBL/GenBank/DDBJ databases">
        <title>Genome sequencing of akame (Lates japonicus).</title>
        <authorList>
            <person name="Hashiguchi Y."/>
            <person name="Takahashi H."/>
        </authorList>
    </citation>
    <scope>NUCLEOTIDE SEQUENCE</scope>
    <source>
        <strain evidence="3">Kochi</strain>
    </source>
</reference>
<sequence length="132" mass="14645">MPEADVLYSDVRFTRAREKGSETTSLPPDTTYSEVKLSKTQPPTEPRGSQQPAVPNERSKVTLERVALVLLSLLLAAAVIALGVTIHENAQTMKDLQKLKENLTERIRQTQTQTKPCTTVQPVCPKHPGRNK</sequence>
<evidence type="ECO:0000313" key="4">
    <source>
        <dbReference type="Proteomes" id="UP001279410"/>
    </source>
</evidence>